<dbReference type="SUPFAM" id="SSF51316">
    <property type="entry name" value="Mss4-like"/>
    <property type="match status" value="1"/>
</dbReference>
<dbReference type="EMBL" id="JBHRYA010000003">
    <property type="protein sequence ID" value="MFC3715374.1"/>
    <property type="molecule type" value="Genomic_DNA"/>
</dbReference>
<dbReference type="Gene3D" id="3.90.1590.10">
    <property type="entry name" value="glutathione-dependent formaldehyde- activating enzyme (gfa)"/>
    <property type="match status" value="1"/>
</dbReference>
<proteinExistence type="inferred from homology"/>
<organism evidence="6 7">
    <name type="scientific">Luteimonas soli</name>
    <dbReference type="NCBI Taxonomy" id="1648966"/>
    <lineage>
        <taxon>Bacteria</taxon>
        <taxon>Pseudomonadati</taxon>
        <taxon>Pseudomonadota</taxon>
        <taxon>Gammaproteobacteria</taxon>
        <taxon>Lysobacterales</taxon>
        <taxon>Lysobacteraceae</taxon>
        <taxon>Luteimonas</taxon>
    </lineage>
</organism>
<evidence type="ECO:0000259" key="5">
    <source>
        <dbReference type="PROSITE" id="PS51891"/>
    </source>
</evidence>
<keyword evidence="2" id="KW-0479">Metal-binding</keyword>
<dbReference type="Pfam" id="PF04828">
    <property type="entry name" value="GFA"/>
    <property type="match status" value="1"/>
</dbReference>
<accession>A0ABV7XJ99</accession>
<reference evidence="7" key="1">
    <citation type="journal article" date="2019" name="Int. J. Syst. Evol. Microbiol.">
        <title>The Global Catalogue of Microorganisms (GCM) 10K type strain sequencing project: providing services to taxonomists for standard genome sequencing and annotation.</title>
        <authorList>
            <consortium name="The Broad Institute Genomics Platform"/>
            <consortium name="The Broad Institute Genome Sequencing Center for Infectious Disease"/>
            <person name="Wu L."/>
            <person name="Ma J."/>
        </authorList>
    </citation>
    <scope>NUCLEOTIDE SEQUENCE [LARGE SCALE GENOMIC DNA]</scope>
    <source>
        <strain evidence="7">KCTC 42441</strain>
    </source>
</reference>
<keyword evidence="7" id="KW-1185">Reference proteome</keyword>
<dbReference type="InterPro" id="IPR011057">
    <property type="entry name" value="Mss4-like_sf"/>
</dbReference>
<comment type="caution">
    <text evidence="6">The sequence shown here is derived from an EMBL/GenBank/DDBJ whole genome shotgun (WGS) entry which is preliminary data.</text>
</comment>
<dbReference type="PANTHER" id="PTHR33337">
    <property type="entry name" value="GFA DOMAIN-CONTAINING PROTEIN"/>
    <property type="match status" value="1"/>
</dbReference>
<evidence type="ECO:0000256" key="2">
    <source>
        <dbReference type="ARBA" id="ARBA00022723"/>
    </source>
</evidence>
<evidence type="ECO:0000256" key="1">
    <source>
        <dbReference type="ARBA" id="ARBA00005495"/>
    </source>
</evidence>
<sequence length="138" mass="15339">MPDKIFNGGCQCGAVRYQAKGEPIMAAICHCSMCRRANAAPVVAWAMFEDSRVTFTRSRPRNFASSQGAERGFCGTCGTQICFTAEYIPGLIDITIGSLDQPDSIEPELHYWHARHLAWVEFADELPRHQEFPPMGEG</sequence>
<dbReference type="PROSITE" id="PS51891">
    <property type="entry name" value="CENP_V_GFA"/>
    <property type="match status" value="1"/>
</dbReference>
<evidence type="ECO:0000313" key="7">
    <source>
        <dbReference type="Proteomes" id="UP001595705"/>
    </source>
</evidence>
<comment type="similarity">
    <text evidence="1">Belongs to the Gfa family.</text>
</comment>
<evidence type="ECO:0000313" key="6">
    <source>
        <dbReference type="EMBL" id="MFC3715374.1"/>
    </source>
</evidence>
<feature type="domain" description="CENP-V/GFA" evidence="5">
    <location>
        <begin position="6"/>
        <end position="113"/>
    </location>
</feature>
<dbReference type="PANTHER" id="PTHR33337:SF40">
    <property type="entry name" value="CENP-V_GFA DOMAIN-CONTAINING PROTEIN-RELATED"/>
    <property type="match status" value="1"/>
</dbReference>
<name>A0ABV7XJ99_9GAMM</name>
<keyword evidence="3" id="KW-0862">Zinc</keyword>
<dbReference type="RefSeq" id="WP_386742495.1">
    <property type="nucleotide sequence ID" value="NZ_JBHRYA010000003.1"/>
</dbReference>
<gene>
    <name evidence="6" type="ORF">ACFONC_04325</name>
</gene>
<dbReference type="Proteomes" id="UP001595705">
    <property type="component" value="Unassembled WGS sequence"/>
</dbReference>
<evidence type="ECO:0000256" key="3">
    <source>
        <dbReference type="ARBA" id="ARBA00022833"/>
    </source>
</evidence>
<dbReference type="InterPro" id="IPR006913">
    <property type="entry name" value="CENP-V/GFA"/>
</dbReference>
<protein>
    <submittedName>
        <fullName evidence="6">GFA family protein</fullName>
    </submittedName>
</protein>
<evidence type="ECO:0000256" key="4">
    <source>
        <dbReference type="ARBA" id="ARBA00023239"/>
    </source>
</evidence>
<keyword evidence="4" id="KW-0456">Lyase</keyword>